<dbReference type="AlphaFoldDB" id="W1NPL3"/>
<name>W1NPL3_AMBTC</name>
<evidence type="ECO:0000313" key="1">
    <source>
        <dbReference type="EMBL" id="ERM96950.1"/>
    </source>
</evidence>
<dbReference type="EMBL" id="KI396637">
    <property type="protein sequence ID" value="ERM96950.1"/>
    <property type="molecule type" value="Genomic_DNA"/>
</dbReference>
<accession>W1NPL3</accession>
<evidence type="ECO:0000313" key="2">
    <source>
        <dbReference type="Proteomes" id="UP000017836"/>
    </source>
</evidence>
<keyword evidence="2" id="KW-1185">Reference proteome</keyword>
<protein>
    <submittedName>
        <fullName evidence="1">Uncharacterized protein</fullName>
    </submittedName>
</protein>
<dbReference type="Proteomes" id="UP000017836">
    <property type="component" value="Unassembled WGS sequence"/>
</dbReference>
<gene>
    <name evidence="1" type="ORF">AMTR_s00074p00154530</name>
</gene>
<organism evidence="1 2">
    <name type="scientific">Amborella trichopoda</name>
    <dbReference type="NCBI Taxonomy" id="13333"/>
    <lineage>
        <taxon>Eukaryota</taxon>
        <taxon>Viridiplantae</taxon>
        <taxon>Streptophyta</taxon>
        <taxon>Embryophyta</taxon>
        <taxon>Tracheophyta</taxon>
        <taxon>Spermatophyta</taxon>
        <taxon>Magnoliopsida</taxon>
        <taxon>Amborellales</taxon>
        <taxon>Amborellaceae</taxon>
        <taxon>Amborella</taxon>
    </lineage>
</organism>
<reference evidence="2" key="1">
    <citation type="journal article" date="2013" name="Science">
        <title>The Amborella genome and the evolution of flowering plants.</title>
        <authorList>
            <consortium name="Amborella Genome Project"/>
        </authorList>
    </citation>
    <scope>NUCLEOTIDE SEQUENCE [LARGE SCALE GENOMIC DNA]</scope>
</reference>
<proteinExistence type="predicted"/>
<sequence>MDLTLGFGASNFGNSYSENPTLHGCVHPSTFAFSGSLNLLRNLPWLLSTLCHLSIFSSISFLAPLIHSTSPSSNSTLTSSFLSPGRSALNTWALSVSFQLNIAFEKAEAAESLGLKSEKEEMVFVLKGEGKKPSKGSQMSREKGS</sequence>
<dbReference type="OMA" id="RCQVSVF"/>
<dbReference type="HOGENOM" id="CLU_1596732_0_0_1"/>
<dbReference type="Gramene" id="ERM96950">
    <property type="protein sequence ID" value="ERM96950"/>
    <property type="gene ID" value="AMTR_s00074p00154530"/>
</dbReference>
<dbReference type="eggNOG" id="ENOG502S99B">
    <property type="taxonomic scope" value="Eukaryota"/>
</dbReference>